<comment type="caution">
    <text evidence="8">The sequence shown here is derived from an EMBL/GenBank/DDBJ whole genome shotgun (WGS) entry which is preliminary data.</text>
</comment>
<dbReference type="Proteomes" id="UP001162162">
    <property type="component" value="Unassembled WGS sequence"/>
</dbReference>
<organism evidence="8 9">
    <name type="scientific">Aromia moschata</name>
    <dbReference type="NCBI Taxonomy" id="1265417"/>
    <lineage>
        <taxon>Eukaryota</taxon>
        <taxon>Metazoa</taxon>
        <taxon>Ecdysozoa</taxon>
        <taxon>Arthropoda</taxon>
        <taxon>Hexapoda</taxon>
        <taxon>Insecta</taxon>
        <taxon>Pterygota</taxon>
        <taxon>Neoptera</taxon>
        <taxon>Endopterygota</taxon>
        <taxon>Coleoptera</taxon>
        <taxon>Polyphaga</taxon>
        <taxon>Cucujiformia</taxon>
        <taxon>Chrysomeloidea</taxon>
        <taxon>Cerambycidae</taxon>
        <taxon>Cerambycinae</taxon>
        <taxon>Callichromatini</taxon>
        <taxon>Aromia</taxon>
    </lineage>
</organism>
<dbReference type="InterPro" id="IPR018022">
    <property type="entry name" value="IPT"/>
</dbReference>
<dbReference type="InterPro" id="IPR036236">
    <property type="entry name" value="Znf_C2H2_sf"/>
</dbReference>
<dbReference type="GO" id="GO:0003676">
    <property type="term" value="F:nucleic acid binding"/>
    <property type="evidence" value="ECO:0007669"/>
    <property type="project" value="InterPro"/>
</dbReference>
<feature type="domain" description="C2H2-type" evidence="7">
    <location>
        <begin position="372"/>
        <end position="401"/>
    </location>
</feature>
<keyword evidence="4" id="KW-0067">ATP-binding</keyword>
<evidence type="ECO:0000259" key="7">
    <source>
        <dbReference type="PROSITE" id="PS50157"/>
    </source>
</evidence>
<comment type="similarity">
    <text evidence="1">Belongs to the IPP transferase family.</text>
</comment>
<evidence type="ECO:0000256" key="1">
    <source>
        <dbReference type="ARBA" id="ARBA00005842"/>
    </source>
</evidence>
<dbReference type="GO" id="GO:0008270">
    <property type="term" value="F:zinc ion binding"/>
    <property type="evidence" value="ECO:0007669"/>
    <property type="project" value="UniProtKB-KW"/>
</dbReference>
<evidence type="ECO:0000256" key="2">
    <source>
        <dbReference type="ARBA" id="ARBA00022679"/>
    </source>
</evidence>
<dbReference type="EMBL" id="JAPWTK010000284">
    <property type="protein sequence ID" value="KAJ8943601.1"/>
    <property type="molecule type" value="Genomic_DNA"/>
</dbReference>
<dbReference type="InterPro" id="IPR013087">
    <property type="entry name" value="Znf_C2H2_type"/>
</dbReference>
<dbReference type="PANTHER" id="PTHR11088:SF89">
    <property type="entry name" value="TRNA DIMETHYLALLYLTRANSFERASE"/>
    <property type="match status" value="1"/>
</dbReference>
<evidence type="ECO:0000256" key="5">
    <source>
        <dbReference type="PROSITE-ProRule" id="PRU00042"/>
    </source>
</evidence>
<reference evidence="8" key="1">
    <citation type="journal article" date="2023" name="Insect Mol. Biol.">
        <title>Genome sequencing provides insights into the evolution of gene families encoding plant cell wall-degrading enzymes in longhorned beetles.</title>
        <authorList>
            <person name="Shin N.R."/>
            <person name="Okamura Y."/>
            <person name="Kirsch R."/>
            <person name="Pauchet Y."/>
        </authorList>
    </citation>
    <scope>NUCLEOTIDE SEQUENCE</scope>
    <source>
        <strain evidence="8">AMC_N1</strain>
    </source>
</reference>
<dbReference type="InterPro" id="IPR039657">
    <property type="entry name" value="Dimethylallyltransferase"/>
</dbReference>
<keyword evidence="3" id="KW-0547">Nucleotide-binding</keyword>
<keyword evidence="2" id="KW-0808">Transferase</keyword>
<dbReference type="Gene3D" id="3.40.50.300">
    <property type="entry name" value="P-loop containing nucleotide triphosphate hydrolases"/>
    <property type="match status" value="1"/>
</dbReference>
<dbReference type="AlphaFoldDB" id="A0AAV8XXE0"/>
<dbReference type="PROSITE" id="PS50157">
    <property type="entry name" value="ZINC_FINGER_C2H2_2"/>
    <property type="match status" value="1"/>
</dbReference>
<dbReference type="Pfam" id="PF12874">
    <property type="entry name" value="zf-met"/>
    <property type="match status" value="1"/>
</dbReference>
<keyword evidence="5" id="KW-0863">Zinc-finger</keyword>
<dbReference type="GO" id="GO:0006400">
    <property type="term" value="P:tRNA modification"/>
    <property type="evidence" value="ECO:0007669"/>
    <property type="project" value="TreeGrafter"/>
</dbReference>
<evidence type="ECO:0000256" key="4">
    <source>
        <dbReference type="ARBA" id="ARBA00022840"/>
    </source>
</evidence>
<dbReference type="HAMAP" id="MF_00185">
    <property type="entry name" value="IPP_trans"/>
    <property type="match status" value="1"/>
</dbReference>
<dbReference type="PROSITE" id="PS00028">
    <property type="entry name" value="ZINC_FINGER_C2H2_1"/>
    <property type="match status" value="1"/>
</dbReference>
<keyword evidence="9" id="KW-1185">Reference proteome</keyword>
<dbReference type="GO" id="GO:0005524">
    <property type="term" value="F:ATP binding"/>
    <property type="evidence" value="ECO:0007669"/>
    <property type="project" value="UniProtKB-KW"/>
</dbReference>
<dbReference type="Pfam" id="PF01715">
    <property type="entry name" value="IPPT"/>
    <property type="match status" value="2"/>
</dbReference>
<gene>
    <name evidence="8" type="ORF">NQ318_006603</name>
</gene>
<evidence type="ECO:0000313" key="9">
    <source>
        <dbReference type="Proteomes" id="UP001162162"/>
    </source>
</evidence>
<feature type="region of interest" description="Disordered" evidence="6">
    <location>
        <begin position="117"/>
        <end position="151"/>
    </location>
</feature>
<protein>
    <recommendedName>
        <fullName evidence="7">C2H2-type domain-containing protein</fullName>
    </recommendedName>
</protein>
<dbReference type="InterPro" id="IPR003604">
    <property type="entry name" value="Matrin/U1-like-C_Znf_C2H2"/>
</dbReference>
<dbReference type="SUPFAM" id="SSF52540">
    <property type="entry name" value="P-loop containing nucleoside triphosphate hydrolases"/>
    <property type="match status" value="1"/>
</dbReference>
<dbReference type="GO" id="GO:0052381">
    <property type="term" value="F:tRNA dimethylallyltransferase activity"/>
    <property type="evidence" value="ECO:0007669"/>
    <property type="project" value="InterPro"/>
</dbReference>
<name>A0AAV8XXE0_9CUCU</name>
<dbReference type="GO" id="GO:0005739">
    <property type="term" value="C:mitochondrion"/>
    <property type="evidence" value="ECO:0007669"/>
    <property type="project" value="TreeGrafter"/>
</dbReference>
<proteinExistence type="inferred from homology"/>
<evidence type="ECO:0000256" key="3">
    <source>
        <dbReference type="ARBA" id="ARBA00022741"/>
    </source>
</evidence>
<evidence type="ECO:0000313" key="8">
    <source>
        <dbReference type="EMBL" id="KAJ8943601.1"/>
    </source>
</evidence>
<sequence length="426" mass="49285">MGSRLPLIVILGATGSGKTKLSLELARKFGGEVIGADSMQIYRGLDIITAKATKQERSVAPHHMIDILEPHETCTVVDYRNHAVKIINDLFGRNKLPRSRWRHELLHRITAMEYSRRRGAQGSRRTWGPARKTEAIRSRYGQAATSPQQKKNFKVTQVLHQKGRRHSDILWEQQSSKNGSTCDGGLRFANSLVLWLRCDQETLDKRLDDRVDSMVEQGLLNELEDFHKNYNAKRIAENEKPDYTKGIFQSIGFKEFHSYLLLDDEERVTEEGKKRLEEGIEQLKMATRRYARRQNRWTTNRFLGRTDRQCLIRKVRAPCLRPGHDRPSQWQRNVTEPTERIVQSYISNTECDCEPLPVQCVNSTSNSADDTYTCDVCERVFVGSFQWSAHMRSNKHKRRLESRHRKMKLEGDKLRFSDGSGSLSLL</sequence>
<dbReference type="SMART" id="SM00451">
    <property type="entry name" value="ZnF_U1"/>
    <property type="match status" value="1"/>
</dbReference>
<dbReference type="InterPro" id="IPR027417">
    <property type="entry name" value="P-loop_NTPase"/>
</dbReference>
<dbReference type="Gene3D" id="3.30.160.60">
    <property type="entry name" value="Classic Zinc Finger"/>
    <property type="match status" value="1"/>
</dbReference>
<keyword evidence="5" id="KW-0862">Zinc</keyword>
<accession>A0AAV8XXE0</accession>
<dbReference type="SUPFAM" id="SSF57667">
    <property type="entry name" value="beta-beta-alpha zinc fingers"/>
    <property type="match status" value="1"/>
</dbReference>
<keyword evidence="5" id="KW-0479">Metal-binding</keyword>
<evidence type="ECO:0000256" key="6">
    <source>
        <dbReference type="SAM" id="MobiDB-lite"/>
    </source>
</evidence>
<dbReference type="PANTHER" id="PTHR11088">
    <property type="entry name" value="TRNA DIMETHYLALLYLTRANSFERASE"/>
    <property type="match status" value="1"/>
</dbReference>